<name>A0A285T909_9HYPH</name>
<dbReference type="GO" id="GO:0055085">
    <property type="term" value="P:transmembrane transport"/>
    <property type="evidence" value="ECO:0007669"/>
    <property type="project" value="UniProtKB-ARBA"/>
</dbReference>
<dbReference type="PROSITE" id="PS50893">
    <property type="entry name" value="ABC_TRANSPORTER_2"/>
    <property type="match status" value="1"/>
</dbReference>
<dbReference type="InterPro" id="IPR003439">
    <property type="entry name" value="ABC_transporter-like_ATP-bd"/>
</dbReference>
<evidence type="ECO:0000256" key="1">
    <source>
        <dbReference type="ARBA" id="ARBA00004417"/>
    </source>
</evidence>
<evidence type="ECO:0000256" key="4">
    <source>
        <dbReference type="ARBA" id="ARBA00022475"/>
    </source>
</evidence>
<gene>
    <name evidence="9" type="ORF">SAMN05421512_109104</name>
</gene>
<keyword evidence="4" id="KW-1003">Cell membrane</keyword>
<dbReference type="PANTHER" id="PTHR43297">
    <property type="entry name" value="OLIGOPEPTIDE TRANSPORT ATP-BINDING PROTEIN APPD"/>
    <property type="match status" value="1"/>
</dbReference>
<dbReference type="AlphaFoldDB" id="A0A285T909"/>
<dbReference type="RefSeq" id="WP_097175671.1">
    <property type="nucleotide sequence ID" value="NZ_OBML01000009.1"/>
</dbReference>
<dbReference type="PROSITE" id="PS00211">
    <property type="entry name" value="ABC_TRANSPORTER_1"/>
    <property type="match status" value="1"/>
</dbReference>
<evidence type="ECO:0000259" key="8">
    <source>
        <dbReference type="PROSITE" id="PS50893"/>
    </source>
</evidence>
<dbReference type="GO" id="GO:0005524">
    <property type="term" value="F:ATP binding"/>
    <property type="evidence" value="ECO:0007669"/>
    <property type="project" value="UniProtKB-KW"/>
</dbReference>
<keyword evidence="5" id="KW-0547">Nucleotide-binding</keyword>
<dbReference type="PANTHER" id="PTHR43297:SF2">
    <property type="entry name" value="DIPEPTIDE TRANSPORT ATP-BINDING PROTEIN DPPD"/>
    <property type="match status" value="1"/>
</dbReference>
<dbReference type="SMART" id="SM00382">
    <property type="entry name" value="AAA"/>
    <property type="match status" value="1"/>
</dbReference>
<organism evidence="9 10">
    <name type="scientific">Stappia indica</name>
    <dbReference type="NCBI Taxonomy" id="538381"/>
    <lineage>
        <taxon>Bacteria</taxon>
        <taxon>Pseudomonadati</taxon>
        <taxon>Pseudomonadota</taxon>
        <taxon>Alphaproteobacteria</taxon>
        <taxon>Hyphomicrobiales</taxon>
        <taxon>Stappiaceae</taxon>
        <taxon>Stappia</taxon>
    </lineage>
</organism>
<evidence type="ECO:0000313" key="10">
    <source>
        <dbReference type="Proteomes" id="UP000219331"/>
    </source>
</evidence>
<dbReference type="GO" id="GO:0005886">
    <property type="term" value="C:plasma membrane"/>
    <property type="evidence" value="ECO:0007669"/>
    <property type="project" value="UniProtKB-SubCell"/>
</dbReference>
<dbReference type="Pfam" id="PF08352">
    <property type="entry name" value="oligo_HPY"/>
    <property type="match status" value="1"/>
</dbReference>
<dbReference type="InterPro" id="IPR017871">
    <property type="entry name" value="ABC_transporter-like_CS"/>
</dbReference>
<dbReference type="InterPro" id="IPR027417">
    <property type="entry name" value="P-loop_NTPase"/>
</dbReference>
<protein>
    <submittedName>
        <fullName evidence="9">Peptide/nickel transport system ATP-binding protein</fullName>
    </submittedName>
</protein>
<sequence length="367" mass="39628">MATSANTRPAAVARDLARLDERLSAKPAAHLKVNGLSIGYSTLRGRFHAVEDVSFEVRAGTNLGLVGESGCGKSTVVKALMGLLPEFTALSGEALLDGENILGLSDAALEPIRWNRISLITQSAMNSLDPVYCIGDQICEAILAHEKVSKAVAWARAEEMFALVGLPAERLYEFPHQFSGGMRQRAVIAMALALNAGMLLADEPTTALDPIMQSQIMSRIRGIHEHMRRSMILVTHDIAVVAETCEAVVVMYAGKVAESGPTADVLERPLHPYTMGLQNAFPRLPVRGQPRQPLISIPGTVPNLLLPPSGCRFASRCPFATDLCRTTAPQVHKVGEQSAACHYTDQADEFRAAAARPETWRNMRVGA</sequence>
<dbReference type="OrthoDB" id="7957282at2"/>
<keyword evidence="10" id="KW-1185">Reference proteome</keyword>
<keyword evidence="6 9" id="KW-0067">ATP-binding</keyword>
<dbReference type="InterPro" id="IPR003593">
    <property type="entry name" value="AAA+_ATPase"/>
</dbReference>
<comment type="similarity">
    <text evidence="2">Belongs to the ABC transporter superfamily.</text>
</comment>
<dbReference type="Proteomes" id="UP000219331">
    <property type="component" value="Unassembled WGS sequence"/>
</dbReference>
<dbReference type="SUPFAM" id="SSF52540">
    <property type="entry name" value="P-loop containing nucleoside triphosphate hydrolases"/>
    <property type="match status" value="1"/>
</dbReference>
<dbReference type="Gene3D" id="3.40.50.300">
    <property type="entry name" value="P-loop containing nucleotide triphosphate hydrolases"/>
    <property type="match status" value="1"/>
</dbReference>
<dbReference type="STRING" id="538381.GCA_001696535_02384"/>
<accession>A0A285T909</accession>
<evidence type="ECO:0000256" key="5">
    <source>
        <dbReference type="ARBA" id="ARBA00022741"/>
    </source>
</evidence>
<keyword evidence="3" id="KW-0813">Transport</keyword>
<evidence type="ECO:0000256" key="7">
    <source>
        <dbReference type="ARBA" id="ARBA00023136"/>
    </source>
</evidence>
<dbReference type="CDD" id="cd03257">
    <property type="entry name" value="ABC_NikE_OppD_transporters"/>
    <property type="match status" value="1"/>
</dbReference>
<evidence type="ECO:0000256" key="3">
    <source>
        <dbReference type="ARBA" id="ARBA00022448"/>
    </source>
</evidence>
<dbReference type="Pfam" id="PF00005">
    <property type="entry name" value="ABC_tran"/>
    <property type="match status" value="1"/>
</dbReference>
<feature type="domain" description="ABC transporter" evidence="8">
    <location>
        <begin position="33"/>
        <end position="278"/>
    </location>
</feature>
<dbReference type="GO" id="GO:0016887">
    <property type="term" value="F:ATP hydrolysis activity"/>
    <property type="evidence" value="ECO:0007669"/>
    <property type="project" value="InterPro"/>
</dbReference>
<keyword evidence="7" id="KW-0472">Membrane</keyword>
<reference evidence="9 10" key="1">
    <citation type="submission" date="2017-08" db="EMBL/GenBank/DDBJ databases">
        <authorList>
            <person name="de Groot N.N."/>
        </authorList>
    </citation>
    <scope>NUCLEOTIDE SEQUENCE [LARGE SCALE GENOMIC DNA]</scope>
    <source>
        <strain evidence="9 10">USBA 352</strain>
    </source>
</reference>
<dbReference type="FunFam" id="3.40.50.300:FF:000016">
    <property type="entry name" value="Oligopeptide ABC transporter ATP-binding component"/>
    <property type="match status" value="1"/>
</dbReference>
<dbReference type="EMBL" id="OBML01000009">
    <property type="protein sequence ID" value="SOC17850.1"/>
    <property type="molecule type" value="Genomic_DNA"/>
</dbReference>
<dbReference type="GO" id="GO:0015833">
    <property type="term" value="P:peptide transport"/>
    <property type="evidence" value="ECO:0007669"/>
    <property type="project" value="InterPro"/>
</dbReference>
<dbReference type="InterPro" id="IPR050388">
    <property type="entry name" value="ABC_Ni/Peptide_Import"/>
</dbReference>
<dbReference type="NCBIfam" id="TIGR01727">
    <property type="entry name" value="oligo_HPY"/>
    <property type="match status" value="1"/>
</dbReference>
<comment type="subcellular location">
    <subcellularLocation>
        <location evidence="1">Cell inner membrane</location>
        <topology evidence="1">Peripheral membrane protein</topology>
    </subcellularLocation>
</comment>
<evidence type="ECO:0000256" key="6">
    <source>
        <dbReference type="ARBA" id="ARBA00022840"/>
    </source>
</evidence>
<evidence type="ECO:0000313" key="9">
    <source>
        <dbReference type="EMBL" id="SOC17850.1"/>
    </source>
</evidence>
<proteinExistence type="inferred from homology"/>
<dbReference type="InterPro" id="IPR013563">
    <property type="entry name" value="Oligopep_ABC_C"/>
</dbReference>
<evidence type="ECO:0000256" key="2">
    <source>
        <dbReference type="ARBA" id="ARBA00005417"/>
    </source>
</evidence>